<dbReference type="SUPFAM" id="SSF50370">
    <property type="entry name" value="Ricin B-like lectins"/>
    <property type="match status" value="1"/>
</dbReference>
<dbReference type="RefSeq" id="WP_084433529.1">
    <property type="nucleotide sequence ID" value="NZ_FWXV01000012.1"/>
</dbReference>
<proteinExistence type="predicted"/>
<keyword evidence="3" id="KW-1185">Reference proteome</keyword>
<organism evidence="2 3">
    <name type="scientific">Kibdelosporangium aridum</name>
    <dbReference type="NCBI Taxonomy" id="2030"/>
    <lineage>
        <taxon>Bacteria</taxon>
        <taxon>Bacillati</taxon>
        <taxon>Actinomycetota</taxon>
        <taxon>Actinomycetes</taxon>
        <taxon>Pseudonocardiales</taxon>
        <taxon>Pseudonocardiaceae</taxon>
        <taxon>Kibdelosporangium</taxon>
    </lineage>
</organism>
<protein>
    <submittedName>
        <fullName evidence="2">Uncharacterized protein</fullName>
    </submittedName>
</protein>
<name>A0A1Y5Y744_KIBAR</name>
<accession>A0A1Y5Y744</accession>
<dbReference type="Gene3D" id="2.80.10.50">
    <property type="match status" value="1"/>
</dbReference>
<dbReference type="OrthoDB" id="9822415at2"/>
<feature type="chain" id="PRO_5039661346" evidence="1">
    <location>
        <begin position="25"/>
        <end position="173"/>
    </location>
</feature>
<dbReference type="Proteomes" id="UP000192674">
    <property type="component" value="Unassembled WGS sequence"/>
</dbReference>
<sequence length="173" mass="19361">MIGRLAFRLSVIAFALLSAITIVAVPASANLNTDVGVQVAYHRLRNVSHPARCLVARNGTDWTVRGVSCGTFADQRWAPVLRSENPAWWNYQNQVGSPARCMMKNPDSNNVMVNRCSAVDSTGQWVHDYVTSTQFRLRVRGTNSCLLLQSNVAETPARLTTCGSYRDQYWYFD</sequence>
<evidence type="ECO:0000313" key="2">
    <source>
        <dbReference type="EMBL" id="SMD25642.1"/>
    </source>
</evidence>
<gene>
    <name evidence="2" type="ORF">SAMN05661093_09229</name>
</gene>
<dbReference type="InterPro" id="IPR035992">
    <property type="entry name" value="Ricin_B-like_lectins"/>
</dbReference>
<dbReference type="AlphaFoldDB" id="A0A1Y5Y744"/>
<dbReference type="PROSITE" id="PS50231">
    <property type="entry name" value="RICIN_B_LECTIN"/>
    <property type="match status" value="1"/>
</dbReference>
<feature type="signal peptide" evidence="1">
    <location>
        <begin position="1"/>
        <end position="24"/>
    </location>
</feature>
<evidence type="ECO:0000256" key="1">
    <source>
        <dbReference type="SAM" id="SignalP"/>
    </source>
</evidence>
<reference evidence="2 3" key="1">
    <citation type="submission" date="2017-04" db="EMBL/GenBank/DDBJ databases">
        <authorList>
            <person name="Afonso C.L."/>
            <person name="Miller P.J."/>
            <person name="Scott M.A."/>
            <person name="Spackman E."/>
            <person name="Goraichik I."/>
            <person name="Dimitrov K.M."/>
            <person name="Suarez D.L."/>
            <person name="Swayne D.E."/>
        </authorList>
    </citation>
    <scope>NUCLEOTIDE SEQUENCE [LARGE SCALE GENOMIC DNA]</scope>
    <source>
        <strain evidence="2 3">DSM 43828</strain>
    </source>
</reference>
<dbReference type="EMBL" id="FWXV01000012">
    <property type="protein sequence ID" value="SMD25642.1"/>
    <property type="molecule type" value="Genomic_DNA"/>
</dbReference>
<evidence type="ECO:0000313" key="3">
    <source>
        <dbReference type="Proteomes" id="UP000192674"/>
    </source>
</evidence>
<keyword evidence="1" id="KW-0732">Signal</keyword>